<dbReference type="EMBL" id="PKUR01000002">
    <property type="protein sequence ID" value="PLW86375.1"/>
    <property type="molecule type" value="Genomic_DNA"/>
</dbReference>
<feature type="compositionally biased region" description="Basic and acidic residues" evidence="1">
    <location>
        <begin position="1"/>
        <end position="15"/>
    </location>
</feature>
<dbReference type="RefSeq" id="WP_084198986.1">
    <property type="nucleotide sequence ID" value="NZ_CP019450.1"/>
</dbReference>
<protein>
    <submittedName>
        <fullName evidence="2">Uncharacterized protein</fullName>
    </submittedName>
</protein>
<proteinExistence type="predicted"/>
<dbReference type="Proteomes" id="UP000235162">
    <property type="component" value="Unassembled WGS sequence"/>
</dbReference>
<accession>A0AAP8MEM3</accession>
<dbReference type="AlphaFoldDB" id="A0AAP8MEM3"/>
<name>A0AAP8MEM3_9GAMM</name>
<evidence type="ECO:0000313" key="2">
    <source>
        <dbReference type="EMBL" id="PLW86375.1"/>
    </source>
</evidence>
<comment type="caution">
    <text evidence="2">The sequence shown here is derived from an EMBL/GenBank/DDBJ whole genome shotgun (WGS) entry which is preliminary data.</text>
</comment>
<sequence>MDDDHEYRTPDHRPPPPECIRSGPADSDSNLTGTLLNLNVSTFKQLRYMGTSKQRICDVLNMSVAKYDYVNAIA</sequence>
<reference evidence="2 3" key="1">
    <citation type="submission" date="2018-01" db="EMBL/GenBank/DDBJ databases">
        <title>The draft genome sequence of Halioglobus japonicus S1-36.</title>
        <authorList>
            <person name="Du Z.-J."/>
            <person name="Shi M.-J."/>
        </authorList>
    </citation>
    <scope>NUCLEOTIDE SEQUENCE [LARGE SCALE GENOMIC DNA]</scope>
    <source>
        <strain evidence="2 3">S1-36</strain>
    </source>
</reference>
<evidence type="ECO:0000256" key="1">
    <source>
        <dbReference type="SAM" id="MobiDB-lite"/>
    </source>
</evidence>
<evidence type="ECO:0000313" key="3">
    <source>
        <dbReference type="Proteomes" id="UP000235162"/>
    </source>
</evidence>
<keyword evidence="3" id="KW-1185">Reference proteome</keyword>
<organism evidence="2 3">
    <name type="scientific">Halioglobus japonicus</name>
    <dbReference type="NCBI Taxonomy" id="930805"/>
    <lineage>
        <taxon>Bacteria</taxon>
        <taxon>Pseudomonadati</taxon>
        <taxon>Pseudomonadota</taxon>
        <taxon>Gammaproteobacteria</taxon>
        <taxon>Cellvibrionales</taxon>
        <taxon>Halieaceae</taxon>
        <taxon>Halioglobus</taxon>
    </lineage>
</organism>
<feature type="region of interest" description="Disordered" evidence="1">
    <location>
        <begin position="1"/>
        <end position="27"/>
    </location>
</feature>
<gene>
    <name evidence="2" type="ORF">C0029_08085</name>
</gene>
<dbReference type="KEGG" id="hja:BST95_09045"/>